<dbReference type="AlphaFoldDB" id="A0A3B0YBC4"/>
<accession>A0A3B0YBC4</accession>
<feature type="non-terminal residue" evidence="1">
    <location>
        <position position="1"/>
    </location>
</feature>
<protein>
    <submittedName>
        <fullName evidence="1">Uncharacterized protein</fullName>
    </submittedName>
</protein>
<dbReference type="EMBL" id="UOFM01000195">
    <property type="protein sequence ID" value="VAW76811.1"/>
    <property type="molecule type" value="Genomic_DNA"/>
</dbReference>
<sequence>LNAMGLIPFREVSFEPTRRREFYMTLGRTGEGSRLSRMEIMERMGLELRGKIVPRRKFRRWIRNVFI</sequence>
<gene>
    <name evidence="1" type="ORF">MNBD_GAMMA14-497</name>
</gene>
<evidence type="ECO:0000313" key="1">
    <source>
        <dbReference type="EMBL" id="VAW76811.1"/>
    </source>
</evidence>
<proteinExistence type="predicted"/>
<organism evidence="1">
    <name type="scientific">hydrothermal vent metagenome</name>
    <dbReference type="NCBI Taxonomy" id="652676"/>
    <lineage>
        <taxon>unclassified sequences</taxon>
        <taxon>metagenomes</taxon>
        <taxon>ecological metagenomes</taxon>
    </lineage>
</organism>
<name>A0A3B0YBC4_9ZZZZ</name>
<reference evidence="1" key="1">
    <citation type="submission" date="2018-06" db="EMBL/GenBank/DDBJ databases">
        <authorList>
            <person name="Zhirakovskaya E."/>
        </authorList>
    </citation>
    <scope>NUCLEOTIDE SEQUENCE</scope>
</reference>